<dbReference type="OMA" id="DYACGMP"/>
<keyword evidence="5 9" id="KW-0472">Membrane</keyword>
<dbReference type="GO" id="GO:0005886">
    <property type="term" value="C:plasma membrane"/>
    <property type="evidence" value="ECO:0000318"/>
    <property type="project" value="GO_Central"/>
</dbReference>
<dbReference type="EMBL" id="KI394661">
    <property type="protein sequence ID" value="ERN01993.1"/>
    <property type="molecule type" value="Genomic_DNA"/>
</dbReference>
<sequence>MNMKNGDNKKDPMNAFNSQNDKTNWVSCALLQKLSTLLQGEKRMGHLDVKFLFFILTSLTLCCSGSRLALSYDARSISSKATVLSLLKNNEKLAMKTRLLVSSPQILDGLCNCAMTLDLFVSREEINNLQNSETLAIPWIKSHLIRFLPCLNISSIILSGEISNKKEFASLLSTLNSISSALVHLKLNHGIKVSVALPLSFLEDISTVPHAQQKNFMKILQLITDFLRDTGSFMVVETSISRKLEMTNHNFQSLHYFINQIMVFGFPYSEIPVYVILKNSPESYYKAIEKAIEKETQSVPRIHAIFREINPEKENPNRVLVQKENENSVSNRRELDEANPTLVPVNPTTPLITPSVPTINPVTTPGPVITNPVTTPVTNPVTTPTTVTTNPIMTPPTSPVTTPVTTPITVTPPTTTIPSTTPITVPPTTPVVTPVTNPVPTPGTNPITTPVVTPATPSGTIPTNPVTTPTTTTSPGVAGQGWCVAKTGASDTALQLALDYACGKGGADCSAIQQGGVCYNPSTVRDHASYAFNNYYQRIPTPISCDFGGTAMLVTTNPSSASCVYQSASTSSSSSVLNTSNPTGATVFGTDPPSASNAHSLLASMPLMLSVLSLMPLLIV</sequence>
<keyword evidence="3" id="KW-0336">GPI-anchor</keyword>
<dbReference type="Pfam" id="PF07983">
    <property type="entry name" value="X8"/>
    <property type="match status" value="1"/>
</dbReference>
<evidence type="ECO:0000256" key="4">
    <source>
        <dbReference type="ARBA" id="ARBA00022729"/>
    </source>
</evidence>
<evidence type="ECO:0000256" key="6">
    <source>
        <dbReference type="ARBA" id="ARBA00023157"/>
    </source>
</evidence>
<gene>
    <name evidence="11" type="ORF">AMTR_s00045p00081920</name>
</gene>
<protein>
    <recommendedName>
        <fullName evidence="10">X8 domain-containing protein</fullName>
    </recommendedName>
</protein>
<keyword evidence="12" id="KW-1185">Reference proteome</keyword>
<evidence type="ECO:0000256" key="8">
    <source>
        <dbReference type="SAM" id="MobiDB-lite"/>
    </source>
</evidence>
<feature type="compositionally biased region" description="Low complexity" evidence="8">
    <location>
        <begin position="370"/>
        <end position="392"/>
    </location>
</feature>
<accession>W1P248</accession>
<evidence type="ECO:0000256" key="2">
    <source>
        <dbReference type="ARBA" id="ARBA00022475"/>
    </source>
</evidence>
<reference evidence="12" key="1">
    <citation type="journal article" date="2013" name="Science">
        <title>The Amborella genome and the evolution of flowering plants.</title>
        <authorList>
            <consortium name="Amborella Genome Project"/>
        </authorList>
    </citation>
    <scope>NUCLEOTIDE SEQUENCE [LARGE SCALE GENOMIC DNA]</scope>
</reference>
<keyword evidence="3" id="KW-0449">Lipoprotein</keyword>
<evidence type="ECO:0000259" key="10">
    <source>
        <dbReference type="SMART" id="SM00768"/>
    </source>
</evidence>
<dbReference type="GO" id="GO:0098552">
    <property type="term" value="C:side of membrane"/>
    <property type="evidence" value="ECO:0007669"/>
    <property type="project" value="UniProtKB-KW"/>
</dbReference>
<dbReference type="Gramene" id="ERN01993">
    <property type="protein sequence ID" value="ERN01993"/>
    <property type="gene ID" value="AMTR_s00045p00081920"/>
</dbReference>
<dbReference type="Proteomes" id="UP000017836">
    <property type="component" value="Unassembled WGS sequence"/>
</dbReference>
<evidence type="ECO:0000256" key="7">
    <source>
        <dbReference type="ARBA" id="ARBA00023180"/>
    </source>
</evidence>
<name>W1P248_AMBTC</name>
<feature type="region of interest" description="Disordered" evidence="8">
    <location>
        <begin position="370"/>
        <end position="475"/>
    </location>
</feature>
<dbReference type="SMART" id="SM00768">
    <property type="entry name" value="X8"/>
    <property type="match status" value="1"/>
</dbReference>
<dbReference type="Gene3D" id="1.20.58.1040">
    <property type="match status" value="1"/>
</dbReference>
<dbReference type="STRING" id="13333.W1P248"/>
<feature type="compositionally biased region" description="Low complexity" evidence="8">
    <location>
        <begin position="444"/>
        <end position="475"/>
    </location>
</feature>
<dbReference type="AlphaFoldDB" id="W1P248"/>
<dbReference type="InterPro" id="IPR012946">
    <property type="entry name" value="X8"/>
</dbReference>
<proteinExistence type="predicted"/>
<keyword evidence="4" id="KW-0732">Signal</keyword>
<keyword evidence="6" id="KW-1015">Disulfide bond</keyword>
<evidence type="ECO:0000256" key="3">
    <source>
        <dbReference type="ARBA" id="ARBA00022622"/>
    </source>
</evidence>
<feature type="compositionally biased region" description="Low complexity" evidence="8">
    <location>
        <begin position="399"/>
        <end position="423"/>
    </location>
</feature>
<evidence type="ECO:0000313" key="12">
    <source>
        <dbReference type="Proteomes" id="UP000017836"/>
    </source>
</evidence>
<feature type="domain" description="X8" evidence="10">
    <location>
        <begin position="481"/>
        <end position="565"/>
    </location>
</feature>
<dbReference type="eggNOG" id="ENOG502QRYC">
    <property type="taxonomic scope" value="Eukaryota"/>
</dbReference>
<dbReference type="Gene3D" id="3.20.20.80">
    <property type="entry name" value="Glycosidases"/>
    <property type="match status" value="1"/>
</dbReference>
<keyword evidence="9" id="KW-1133">Transmembrane helix</keyword>
<evidence type="ECO:0000313" key="11">
    <source>
        <dbReference type="EMBL" id="ERN01993.1"/>
    </source>
</evidence>
<dbReference type="HOGENOM" id="CLU_032011_0_0_1"/>
<dbReference type="PANTHER" id="PTHR31044:SF120">
    <property type="entry name" value="CARBOHYDRATE-BINDING X8 DOMAIN SUPERFAMILY PROTEIN"/>
    <property type="match status" value="1"/>
</dbReference>
<keyword evidence="9" id="KW-0812">Transmembrane</keyword>
<evidence type="ECO:0000256" key="1">
    <source>
        <dbReference type="ARBA" id="ARBA00004609"/>
    </source>
</evidence>
<dbReference type="InterPro" id="IPR044788">
    <property type="entry name" value="X8_dom_prot"/>
</dbReference>
<dbReference type="GO" id="GO:0009506">
    <property type="term" value="C:plasmodesma"/>
    <property type="evidence" value="ECO:0007669"/>
    <property type="project" value="UniProtKB-ARBA"/>
</dbReference>
<evidence type="ECO:0000256" key="5">
    <source>
        <dbReference type="ARBA" id="ARBA00023136"/>
    </source>
</evidence>
<keyword evidence="7" id="KW-0325">Glycoprotein</keyword>
<dbReference type="FunFam" id="1.20.58.1040:FF:000001">
    <property type="entry name" value="Glucan endo-1,3-beta-glucosidase 4"/>
    <property type="match status" value="1"/>
</dbReference>
<dbReference type="PANTHER" id="PTHR31044">
    <property type="entry name" value="BETA-1,3 GLUCANASE"/>
    <property type="match status" value="1"/>
</dbReference>
<feature type="transmembrane region" description="Helical" evidence="9">
    <location>
        <begin position="51"/>
        <end position="70"/>
    </location>
</feature>
<keyword evidence="2" id="KW-1003">Cell membrane</keyword>
<evidence type="ECO:0000256" key="9">
    <source>
        <dbReference type="SAM" id="Phobius"/>
    </source>
</evidence>
<organism evidence="11 12">
    <name type="scientific">Amborella trichopoda</name>
    <dbReference type="NCBI Taxonomy" id="13333"/>
    <lineage>
        <taxon>Eukaryota</taxon>
        <taxon>Viridiplantae</taxon>
        <taxon>Streptophyta</taxon>
        <taxon>Embryophyta</taxon>
        <taxon>Tracheophyta</taxon>
        <taxon>Spermatophyta</taxon>
        <taxon>Magnoliopsida</taxon>
        <taxon>Amborellales</taxon>
        <taxon>Amborellaceae</taxon>
        <taxon>Amborella</taxon>
    </lineage>
</organism>
<comment type="subcellular location">
    <subcellularLocation>
        <location evidence="1">Cell membrane</location>
        <topology evidence="1">Lipid-anchor</topology>
        <topology evidence="1">GPI-anchor</topology>
    </subcellularLocation>
</comment>